<dbReference type="EMBL" id="MN988492">
    <property type="protein sequence ID" value="QIG68447.1"/>
    <property type="molecule type" value="Genomic_DNA"/>
</dbReference>
<sequence>MSIVYVRYNENGKIVGIAANEIGPEWLSRDISDPSVAKYMADPMGLLDMFQPLTPSRFKLGMLYLNIVPEQVEAAIAALPEPDRTLANIYWTSTDWFRRDDPILTQVSADFGLTEQQIDEAWKYAEQLT</sequence>
<accession>A0A7S5QYQ0</accession>
<protein>
    <submittedName>
        <fullName evidence="1">Uncharacterized protein</fullName>
    </submittedName>
</protein>
<proteinExistence type="predicted"/>
<name>A0A7S5QYQ0_9CAUD</name>
<evidence type="ECO:0000313" key="1">
    <source>
        <dbReference type="EMBL" id="QIG68447.1"/>
    </source>
</evidence>
<reference evidence="1 2" key="1">
    <citation type="submission" date="2020-01" db="EMBL/GenBank/DDBJ databases">
        <title>Patterns of diversity and host range of bacteriophage communities associated with bean-nodulatin bacteria.</title>
        <authorList>
            <person name="Vann Cauwenberghe J."/>
            <person name="Santamaria R.I."/>
            <person name="Bustos P."/>
            <person name="Juarez S."/>
            <person name="Gonzalez V."/>
        </authorList>
    </citation>
    <scope>NUCLEOTIDE SEQUENCE [LARGE SCALE GENOMIC DNA]</scope>
    <source>
        <strain evidence="2">RHph</strain>
    </source>
</reference>
<gene>
    <name evidence="1" type="ORF">EVB62_045</name>
</gene>
<evidence type="ECO:0000313" key="2">
    <source>
        <dbReference type="Proteomes" id="UP000612664"/>
    </source>
</evidence>
<dbReference type="Proteomes" id="UP000612664">
    <property type="component" value="Segment"/>
</dbReference>
<keyword evidence="2" id="KW-1185">Reference proteome</keyword>
<organism evidence="1 2">
    <name type="scientific">Rhizobium phage RHph_TM33</name>
    <dbReference type="NCBI Taxonomy" id="2509765"/>
    <lineage>
        <taxon>Viruses</taxon>
        <taxon>Duplodnaviria</taxon>
        <taxon>Heunggongvirae</taxon>
        <taxon>Uroviricota</taxon>
        <taxon>Caudoviricetes</taxon>
        <taxon>Autographivirales</taxon>
        <taxon>Dunnvirinae</taxon>
        <taxon>Cuernavacavirus</taxon>
        <taxon>Cuernavacavirus RHphTM33</taxon>
    </lineage>
</organism>